<dbReference type="Gene3D" id="2.130.10.30">
    <property type="entry name" value="Regulator of chromosome condensation 1/beta-lactamase-inhibitor protein II"/>
    <property type="match status" value="2"/>
</dbReference>
<dbReference type="Gene3D" id="2.60.120.820">
    <property type="entry name" value="PHR domain"/>
    <property type="match status" value="1"/>
</dbReference>
<dbReference type="SUPFAM" id="SSF50985">
    <property type="entry name" value="RCC1/BLIP-II"/>
    <property type="match status" value="1"/>
</dbReference>
<dbReference type="GO" id="GO:0007411">
    <property type="term" value="P:axon guidance"/>
    <property type="evidence" value="ECO:0007669"/>
    <property type="project" value="TreeGrafter"/>
</dbReference>
<feature type="repeat" description="RCC1" evidence="2">
    <location>
        <begin position="845"/>
        <end position="894"/>
    </location>
</feature>
<dbReference type="PANTHER" id="PTHR45943:SF1">
    <property type="entry name" value="E3 UBIQUITIN-PROTEIN LIGASE MYCBP2"/>
    <property type="match status" value="1"/>
</dbReference>
<feature type="region of interest" description="Disordered" evidence="3">
    <location>
        <begin position="95"/>
        <end position="118"/>
    </location>
</feature>
<gene>
    <name evidence="5" type="ORF">RI129_008562</name>
</gene>
<dbReference type="GO" id="GO:0005886">
    <property type="term" value="C:plasma membrane"/>
    <property type="evidence" value="ECO:0007669"/>
    <property type="project" value="TreeGrafter"/>
</dbReference>
<dbReference type="PROSITE" id="PS00626">
    <property type="entry name" value="RCC1_2"/>
    <property type="match status" value="1"/>
</dbReference>
<reference evidence="5 6" key="1">
    <citation type="journal article" date="2024" name="Insects">
        <title>An Improved Chromosome-Level Genome Assembly of the Firefly Pyrocoelia pectoralis.</title>
        <authorList>
            <person name="Fu X."/>
            <person name="Meyer-Rochow V.B."/>
            <person name="Ballantyne L."/>
            <person name="Zhu X."/>
        </authorList>
    </citation>
    <scope>NUCLEOTIDE SEQUENCE [LARGE SCALE GENOMIC DNA]</scope>
    <source>
        <strain evidence="5">XCY_ONT2</strain>
    </source>
</reference>
<dbReference type="GO" id="GO:0005634">
    <property type="term" value="C:nucleus"/>
    <property type="evidence" value="ECO:0007669"/>
    <property type="project" value="TreeGrafter"/>
</dbReference>
<dbReference type="InterPro" id="IPR012983">
    <property type="entry name" value="PHR"/>
</dbReference>
<dbReference type="EMBL" id="JAVRBK010000006">
    <property type="protein sequence ID" value="KAK5642395.1"/>
    <property type="molecule type" value="Genomic_DNA"/>
</dbReference>
<sequence length="1079" mass="118021">MLPEPEDFGTLFHEMYRILPDNQRRKQEWKKSKRKCVKIKYRQKNKLELVNDYESHIPPELELPGNASAFAMFASVRLAVLERWMRQASQEYLQSSCSNPVQDQSEVDTDTEDNSQSSSTYVPVRVSKIVGLGLRSVFELIKESRTTHPGLCTKALSALLDVLQGQMPEGLKAEPSDVIDSMFELLLDLATLHGPESSVLNDGTHLTAIACACLLSLVVVRGDTGKYLSATAALLMCPRALAMQNIQMPGVLTSLQRSIHGILLGKTIRPDWITHGVPHTSKIDSFQVRMPSDVQNAPLTLKSLASDGQYLYLFSSRGLFKIGSGYGGTLKGHVYIWKPDFYPNDKGSLVYCDNNLYLKLVGRRGGEFLIIERQSLLISGSLPVSSRDAATSVVFSDGELLGTISPTKDDGFVVRMLNHKTIPASLITELPLKLARKCVDALGIASYESDIISHTVNVGNEEEVATVCGGKEFGLLRTTSGKVFYCGKAASLGVKQVGVRTSKWTELVLTKMPKITHVAMGHDGLHSILLTEDGSVFFAGTARRGEDGDQNKMRRQPKPTKPKKMIKVDGQFIVNAACNNGSTALVTRDGELLMFGKDTTHADHTTGLVCNLKGEFIVQVALGKAHAVALTTKGQVFTFGINNKYQCGRDFLPFNKEESPPTVVAMETGGTSHDEQDMYDDLEEIANREEIENIPGSSDGNVVESIGRDHMCPPGNHQWHHDMCMVCTVCQECTGYSISCLSSMRPDRKPGQECGCGEGDSGCAMCGCCRLCARDTVDNRQLAILGPDGAADLSGMMRLDLIFRKETMGSDVERDRESRIACLPPAKIQLPCDSPITQIACGLHHTVYSFGSNQYGQLGCGDIAPKSSIQLVKLPCSVVHIAAGSNHTVVLTAKGEVYTFGNYQKGQLGRIAAASSPSDAPTGQSNSSKYRDPRWFATPGLIPNIGPKHGHFQCVNRFESHGGGWGYSGHSIEAIRFMADTDVLLGCIFYLLRKTKTDFIGGFGLFGGRGEYTGKIKLLDIGPDGGEQENDGELLAETDEIPYECGPRQKYPMMFEDPVPLQKVEIFICRNICFLKNSK</sequence>
<evidence type="ECO:0000256" key="3">
    <source>
        <dbReference type="SAM" id="MobiDB-lite"/>
    </source>
</evidence>
<dbReference type="InterPro" id="IPR000408">
    <property type="entry name" value="Reg_chr_condens"/>
</dbReference>
<feature type="region of interest" description="Disordered" evidence="3">
    <location>
        <begin position="541"/>
        <end position="562"/>
    </location>
</feature>
<dbReference type="PRINTS" id="PR00633">
    <property type="entry name" value="RCCNDNSATION"/>
</dbReference>
<comment type="caution">
    <text evidence="5">The sequence shown here is derived from an EMBL/GenBank/DDBJ whole genome shotgun (WGS) entry which is preliminary data.</text>
</comment>
<evidence type="ECO:0000259" key="4">
    <source>
        <dbReference type="Pfam" id="PF08005"/>
    </source>
</evidence>
<keyword evidence="1" id="KW-0833">Ubl conjugation pathway</keyword>
<accession>A0AAN7ZDT1</accession>
<evidence type="ECO:0000256" key="2">
    <source>
        <dbReference type="PROSITE-ProRule" id="PRU00235"/>
    </source>
</evidence>
<dbReference type="Pfam" id="PF13540">
    <property type="entry name" value="RCC1_2"/>
    <property type="match status" value="1"/>
</dbReference>
<feature type="compositionally biased region" description="Basic and acidic residues" evidence="3">
    <location>
        <begin position="543"/>
        <end position="552"/>
    </location>
</feature>
<dbReference type="GO" id="GO:0008582">
    <property type="term" value="P:regulation of synaptic assembly at neuromuscular junction"/>
    <property type="evidence" value="ECO:0007669"/>
    <property type="project" value="TreeGrafter"/>
</dbReference>
<dbReference type="Pfam" id="PF00415">
    <property type="entry name" value="RCC1"/>
    <property type="match status" value="1"/>
</dbReference>
<dbReference type="InterPro" id="IPR009091">
    <property type="entry name" value="RCC1/BLIP-II"/>
</dbReference>
<keyword evidence="6" id="KW-1185">Reference proteome</keyword>
<dbReference type="PROSITE" id="PS50012">
    <property type="entry name" value="RCC1_3"/>
    <property type="match status" value="1"/>
</dbReference>
<dbReference type="Pfam" id="PF08005">
    <property type="entry name" value="PHR"/>
    <property type="match status" value="1"/>
</dbReference>
<dbReference type="Proteomes" id="UP001329430">
    <property type="component" value="Chromosome 6"/>
</dbReference>
<organism evidence="5 6">
    <name type="scientific">Pyrocoelia pectoralis</name>
    <dbReference type="NCBI Taxonomy" id="417401"/>
    <lineage>
        <taxon>Eukaryota</taxon>
        <taxon>Metazoa</taxon>
        <taxon>Ecdysozoa</taxon>
        <taxon>Arthropoda</taxon>
        <taxon>Hexapoda</taxon>
        <taxon>Insecta</taxon>
        <taxon>Pterygota</taxon>
        <taxon>Neoptera</taxon>
        <taxon>Endopterygota</taxon>
        <taxon>Coleoptera</taxon>
        <taxon>Polyphaga</taxon>
        <taxon>Elateriformia</taxon>
        <taxon>Elateroidea</taxon>
        <taxon>Lampyridae</taxon>
        <taxon>Lampyrinae</taxon>
        <taxon>Pyrocoelia</taxon>
    </lineage>
</organism>
<proteinExistence type="predicted"/>
<dbReference type="AlphaFoldDB" id="A0AAN7ZDT1"/>
<feature type="compositionally biased region" description="Basic residues" evidence="3">
    <location>
        <begin position="553"/>
        <end position="562"/>
    </location>
</feature>
<protein>
    <recommendedName>
        <fullName evidence="4">PHR domain-containing protein</fullName>
    </recommendedName>
</protein>
<evidence type="ECO:0000313" key="6">
    <source>
        <dbReference type="Proteomes" id="UP001329430"/>
    </source>
</evidence>
<feature type="compositionally biased region" description="Polar residues" evidence="3">
    <location>
        <begin position="95"/>
        <end position="104"/>
    </location>
</feature>
<evidence type="ECO:0000256" key="1">
    <source>
        <dbReference type="ARBA" id="ARBA00022786"/>
    </source>
</evidence>
<feature type="domain" description="PHR" evidence="4">
    <location>
        <begin position="956"/>
        <end position="1068"/>
    </location>
</feature>
<name>A0AAN7ZDT1_9COLE</name>
<evidence type="ECO:0000313" key="5">
    <source>
        <dbReference type="EMBL" id="KAK5642395.1"/>
    </source>
</evidence>
<dbReference type="InterPro" id="IPR038648">
    <property type="entry name" value="PHR_sf"/>
</dbReference>
<dbReference type="PANTHER" id="PTHR45943">
    <property type="entry name" value="E3 UBIQUITIN-PROTEIN LIGASE MYCBP2"/>
    <property type="match status" value="1"/>
</dbReference>
<dbReference type="GO" id="GO:0061630">
    <property type="term" value="F:ubiquitin protein ligase activity"/>
    <property type="evidence" value="ECO:0007669"/>
    <property type="project" value="TreeGrafter"/>
</dbReference>